<proteinExistence type="predicted"/>
<evidence type="ECO:0000313" key="2">
    <source>
        <dbReference type="Proteomes" id="UP000499080"/>
    </source>
</evidence>
<evidence type="ECO:0000313" key="1">
    <source>
        <dbReference type="EMBL" id="GBL85914.1"/>
    </source>
</evidence>
<dbReference type="OrthoDB" id="8065733at2759"/>
<dbReference type="AlphaFoldDB" id="A0A4Y2B4C7"/>
<dbReference type="EMBL" id="BGPR01000045">
    <property type="protein sequence ID" value="GBL85914.1"/>
    <property type="molecule type" value="Genomic_DNA"/>
</dbReference>
<organism evidence="1 2">
    <name type="scientific">Araneus ventricosus</name>
    <name type="common">Orbweaver spider</name>
    <name type="synonym">Epeira ventricosa</name>
    <dbReference type="NCBI Taxonomy" id="182803"/>
    <lineage>
        <taxon>Eukaryota</taxon>
        <taxon>Metazoa</taxon>
        <taxon>Ecdysozoa</taxon>
        <taxon>Arthropoda</taxon>
        <taxon>Chelicerata</taxon>
        <taxon>Arachnida</taxon>
        <taxon>Araneae</taxon>
        <taxon>Araneomorphae</taxon>
        <taxon>Entelegynae</taxon>
        <taxon>Araneoidea</taxon>
        <taxon>Araneidae</taxon>
        <taxon>Araneus</taxon>
    </lineage>
</organism>
<accession>A0A4Y2B4C7</accession>
<protein>
    <submittedName>
        <fullName evidence="1">Uncharacterized protein</fullName>
    </submittedName>
</protein>
<comment type="caution">
    <text evidence="1">The sequence shown here is derived from an EMBL/GenBank/DDBJ whole genome shotgun (WGS) entry which is preliminary data.</text>
</comment>
<sequence length="90" mass="10168">MKRVVEDDLPSDNYYLPHHGVYKSGSTTTPLRVVFNASSSSSNGVSPNDVLIKDKLSRGLVPQQLGEYNPYWNGPRFLQEPFVPMNFDDH</sequence>
<name>A0A4Y2B4C7_ARAVE</name>
<keyword evidence="2" id="KW-1185">Reference proteome</keyword>
<gene>
    <name evidence="1" type="ORF">AVEN_63228_1</name>
</gene>
<dbReference type="Proteomes" id="UP000499080">
    <property type="component" value="Unassembled WGS sequence"/>
</dbReference>
<reference evidence="1 2" key="1">
    <citation type="journal article" date="2019" name="Sci. Rep.">
        <title>Orb-weaving spider Araneus ventricosus genome elucidates the spidroin gene catalogue.</title>
        <authorList>
            <person name="Kono N."/>
            <person name="Nakamura H."/>
            <person name="Ohtoshi R."/>
            <person name="Moran D.A.P."/>
            <person name="Shinohara A."/>
            <person name="Yoshida Y."/>
            <person name="Fujiwara M."/>
            <person name="Mori M."/>
            <person name="Tomita M."/>
            <person name="Arakawa K."/>
        </authorList>
    </citation>
    <scope>NUCLEOTIDE SEQUENCE [LARGE SCALE GENOMIC DNA]</scope>
</reference>